<evidence type="ECO:0000313" key="3">
    <source>
        <dbReference type="Proteomes" id="UP000198896"/>
    </source>
</evidence>
<dbReference type="EMBL" id="FONL01000005">
    <property type="protein sequence ID" value="SFE40548.1"/>
    <property type="molecule type" value="Genomic_DNA"/>
</dbReference>
<dbReference type="Gene3D" id="3.90.550.10">
    <property type="entry name" value="Spore Coat Polysaccharide Biosynthesis Protein SpsA, Chain A"/>
    <property type="match status" value="1"/>
</dbReference>
<dbReference type="AlphaFoldDB" id="A0A1I2AAE3"/>
<dbReference type="SUPFAM" id="SSF53448">
    <property type="entry name" value="Nucleotide-diphospho-sugar transferases"/>
    <property type="match status" value="1"/>
</dbReference>
<proteinExistence type="predicted"/>
<keyword evidence="3" id="KW-1185">Reference proteome</keyword>
<protein>
    <submittedName>
        <fullName evidence="2">Glycosyl transferase family 2</fullName>
    </submittedName>
</protein>
<evidence type="ECO:0000259" key="1">
    <source>
        <dbReference type="Pfam" id="PF00535"/>
    </source>
</evidence>
<dbReference type="PANTHER" id="PTHR22916">
    <property type="entry name" value="GLYCOSYLTRANSFERASE"/>
    <property type="match status" value="1"/>
</dbReference>
<dbReference type="RefSeq" id="WP_177205933.1">
    <property type="nucleotide sequence ID" value="NZ_FONL01000005.1"/>
</dbReference>
<dbReference type="CDD" id="cd00761">
    <property type="entry name" value="Glyco_tranf_GTA_type"/>
    <property type="match status" value="1"/>
</dbReference>
<dbReference type="STRING" id="1123323.SAMN05216245_105102"/>
<dbReference type="InterPro" id="IPR029044">
    <property type="entry name" value="Nucleotide-diphossugar_trans"/>
</dbReference>
<dbReference type="Pfam" id="PF00535">
    <property type="entry name" value="Glycos_transf_2"/>
    <property type="match status" value="1"/>
</dbReference>
<accession>A0A1I2AAE3</accession>
<organism evidence="2 3">
    <name type="scientific">Succiniclasticum ruminis DSM 9236</name>
    <dbReference type="NCBI Taxonomy" id="1123323"/>
    <lineage>
        <taxon>Bacteria</taxon>
        <taxon>Bacillati</taxon>
        <taxon>Bacillota</taxon>
        <taxon>Negativicutes</taxon>
        <taxon>Acidaminococcales</taxon>
        <taxon>Acidaminococcaceae</taxon>
        <taxon>Succiniclasticum</taxon>
    </lineage>
</organism>
<sequence length="314" mass="36504">MQEVKVSVIMPAYNSEVYIRESIDSVLAQSFTDFELIVVDDGSTDTTAAIVESYADNRIRLIRQPNRGVSVARNTGIEAARGGFITFLDSDDLYYPDFLKTLYHLIRSNKTEMSFSSFSESFHVEDMKKTDLRKIRHYLKDKLLGTRVLTSDSQIDGLPVHINSVMISKKLIDRYHIRFLPNVRMFEDGNFLFKAFIAARKICGSYLSFEHYRRHPDSASFKLNGVKEATPVDLRENELEFARRHGLNGEFIRRVRRYDTFKTFKSLYKQKKRKEAAQYAKEHETALAQFAATGERLNDRFFCRLLLFLAPRMQ</sequence>
<name>A0A1I2AAE3_9FIRM</name>
<feature type="domain" description="Glycosyltransferase 2-like" evidence="1">
    <location>
        <begin position="7"/>
        <end position="131"/>
    </location>
</feature>
<evidence type="ECO:0000313" key="2">
    <source>
        <dbReference type="EMBL" id="SFE40548.1"/>
    </source>
</evidence>
<dbReference type="GO" id="GO:0016758">
    <property type="term" value="F:hexosyltransferase activity"/>
    <property type="evidence" value="ECO:0007669"/>
    <property type="project" value="UniProtKB-ARBA"/>
</dbReference>
<dbReference type="InterPro" id="IPR001173">
    <property type="entry name" value="Glyco_trans_2-like"/>
</dbReference>
<dbReference type="PANTHER" id="PTHR22916:SF3">
    <property type="entry name" value="UDP-GLCNAC:BETAGAL BETA-1,3-N-ACETYLGLUCOSAMINYLTRANSFERASE-LIKE PROTEIN 1"/>
    <property type="match status" value="1"/>
</dbReference>
<gene>
    <name evidence="2" type="ORF">SAMN05216245_105102</name>
</gene>
<keyword evidence="2" id="KW-0808">Transferase</keyword>
<dbReference type="Proteomes" id="UP000198896">
    <property type="component" value="Unassembled WGS sequence"/>
</dbReference>
<reference evidence="2 3" key="1">
    <citation type="submission" date="2016-10" db="EMBL/GenBank/DDBJ databases">
        <authorList>
            <person name="de Groot N.N."/>
        </authorList>
    </citation>
    <scope>NUCLEOTIDE SEQUENCE [LARGE SCALE GENOMIC DNA]</scope>
    <source>
        <strain evidence="2 3">DSM 9236</strain>
    </source>
</reference>